<gene>
    <name evidence="1" type="ORF">C7B82_08260</name>
</gene>
<dbReference type="OrthoDB" id="513003at2"/>
<dbReference type="EMBL" id="PVWK01000048">
    <property type="protein sequence ID" value="PSB30796.1"/>
    <property type="molecule type" value="Genomic_DNA"/>
</dbReference>
<proteinExistence type="predicted"/>
<evidence type="ECO:0000313" key="1">
    <source>
        <dbReference type="EMBL" id="PSB30796.1"/>
    </source>
</evidence>
<protein>
    <submittedName>
        <fullName evidence="1">Uncharacterized protein</fullName>
    </submittedName>
</protein>
<accession>A0A2T1EDF6</accession>
<dbReference type="Proteomes" id="UP000239576">
    <property type="component" value="Unassembled WGS sequence"/>
</dbReference>
<reference evidence="2" key="1">
    <citation type="submission" date="2018-02" db="EMBL/GenBank/DDBJ databases">
        <authorList>
            <person name="Moore K."/>
            <person name="Momper L."/>
        </authorList>
    </citation>
    <scope>NUCLEOTIDE SEQUENCE [LARGE SCALE GENOMIC DNA]</scope>
    <source>
        <strain evidence="2">ULC18</strain>
    </source>
</reference>
<evidence type="ECO:0000313" key="2">
    <source>
        <dbReference type="Proteomes" id="UP000239576"/>
    </source>
</evidence>
<comment type="caution">
    <text evidence="1">The sequence shown here is derived from an EMBL/GenBank/DDBJ whole genome shotgun (WGS) entry which is preliminary data.</text>
</comment>
<reference evidence="1 2" key="2">
    <citation type="submission" date="2018-03" db="EMBL/GenBank/DDBJ databases">
        <title>The ancient ancestry and fast evolution of plastids.</title>
        <authorList>
            <person name="Moore K.R."/>
            <person name="Magnabosco C."/>
            <person name="Momper L."/>
            <person name="Gold D.A."/>
            <person name="Bosak T."/>
            <person name="Fournier G.P."/>
        </authorList>
    </citation>
    <scope>NUCLEOTIDE SEQUENCE [LARGE SCALE GENOMIC DNA]</scope>
    <source>
        <strain evidence="1 2">ULC18</strain>
    </source>
</reference>
<dbReference type="RefSeq" id="WP_106255825.1">
    <property type="nucleotide sequence ID" value="NZ_CAWNSW010000050.1"/>
</dbReference>
<sequence length="130" mass="14714">MTVSQSTRPSSSPITVTLKRLVALLEEDEVDEYGVLQPSQAAFKLAMQFVVEAYDAMGDRFPKASASTDEQGSIRLTWSKLEPECEVRLICPARADQQAYLYHELGNDYAVEREVTVSILLQWLEWLNQT</sequence>
<name>A0A2T1EDF6_9CYAN</name>
<keyword evidence="2" id="KW-1185">Reference proteome</keyword>
<dbReference type="AlphaFoldDB" id="A0A2T1EDF6"/>
<organism evidence="1 2">
    <name type="scientific">Stenomitos frigidus ULC18</name>
    <dbReference type="NCBI Taxonomy" id="2107698"/>
    <lineage>
        <taxon>Bacteria</taxon>
        <taxon>Bacillati</taxon>
        <taxon>Cyanobacteriota</taxon>
        <taxon>Cyanophyceae</taxon>
        <taxon>Leptolyngbyales</taxon>
        <taxon>Leptolyngbyaceae</taxon>
        <taxon>Stenomitos</taxon>
    </lineage>
</organism>